<dbReference type="InterPro" id="IPR036508">
    <property type="entry name" value="Chitin-bd_dom_sf"/>
</dbReference>
<dbReference type="GO" id="GO:0008061">
    <property type="term" value="F:chitin binding"/>
    <property type="evidence" value="ECO:0007669"/>
    <property type="project" value="InterPro"/>
</dbReference>
<organism evidence="1 2">
    <name type="scientific">Caenorhabditis briggsae</name>
    <dbReference type="NCBI Taxonomy" id="6238"/>
    <lineage>
        <taxon>Eukaryota</taxon>
        <taxon>Metazoa</taxon>
        <taxon>Ecdysozoa</taxon>
        <taxon>Nematoda</taxon>
        <taxon>Chromadorea</taxon>
        <taxon>Rhabditida</taxon>
        <taxon>Rhabditina</taxon>
        <taxon>Rhabditomorpha</taxon>
        <taxon>Rhabditoidea</taxon>
        <taxon>Rhabditidae</taxon>
        <taxon>Peloderinae</taxon>
        <taxon>Caenorhabditis</taxon>
    </lineage>
</organism>
<gene>
    <name evidence="1 3" type="ORF">CBG05036</name>
    <name evidence="1" type="ORF">CBG_05036</name>
</gene>
<dbReference type="WormBase" id="CBG05036">
    <property type="protein sequence ID" value="CBP48144"/>
    <property type="gene ID" value="WBGene00027590"/>
</dbReference>
<proteinExistence type="predicted"/>
<dbReference type="HOGENOM" id="CLU_013611_0_0_1"/>
<dbReference type="GeneID" id="8586858"/>
<dbReference type="eggNOG" id="KOG1217">
    <property type="taxonomic scope" value="Eukaryota"/>
</dbReference>
<accession>A8WZ12</accession>
<dbReference type="InParanoid" id="A8WZ12"/>
<dbReference type="OMA" id="NGCDQYG"/>
<dbReference type="STRING" id="6238.A8WZ12"/>
<evidence type="ECO:0000313" key="3">
    <source>
        <dbReference type="WormBase" id="CBG05036"/>
    </source>
</evidence>
<dbReference type="EMBL" id="HE600917">
    <property type="protein sequence ID" value="CAP25621.2"/>
    <property type="molecule type" value="Genomic_DNA"/>
</dbReference>
<dbReference type="Proteomes" id="UP000008549">
    <property type="component" value="Unassembled WGS sequence"/>
</dbReference>
<reference evidence="1 2" key="1">
    <citation type="journal article" date="2003" name="PLoS Biol.">
        <title>The genome sequence of Caenorhabditis briggsae: a platform for comparative genomics.</title>
        <authorList>
            <person name="Stein L.D."/>
            <person name="Bao Z."/>
            <person name="Blasiar D."/>
            <person name="Blumenthal T."/>
            <person name="Brent M.R."/>
            <person name="Chen N."/>
            <person name="Chinwalla A."/>
            <person name="Clarke L."/>
            <person name="Clee C."/>
            <person name="Coghlan A."/>
            <person name="Coulson A."/>
            <person name="D'Eustachio P."/>
            <person name="Fitch D.H."/>
            <person name="Fulton L.A."/>
            <person name="Fulton R.E."/>
            <person name="Griffiths-Jones S."/>
            <person name="Harris T.W."/>
            <person name="Hillier L.W."/>
            <person name="Kamath R."/>
            <person name="Kuwabara P.E."/>
            <person name="Mardis E.R."/>
            <person name="Marra M.A."/>
            <person name="Miner T.L."/>
            <person name="Minx P."/>
            <person name="Mullikin J.C."/>
            <person name="Plumb R.W."/>
            <person name="Rogers J."/>
            <person name="Schein J.E."/>
            <person name="Sohrmann M."/>
            <person name="Spieth J."/>
            <person name="Stajich J.E."/>
            <person name="Wei C."/>
            <person name="Willey D."/>
            <person name="Wilson R.K."/>
            <person name="Durbin R."/>
            <person name="Waterston R.H."/>
        </authorList>
    </citation>
    <scope>NUCLEOTIDE SEQUENCE [LARGE SCALE GENOMIC DNA]</scope>
    <source>
        <strain evidence="1 2">AF16</strain>
    </source>
</reference>
<reference evidence="1 2" key="2">
    <citation type="journal article" date="2011" name="PLoS Genet.">
        <title>Caenorhabditis briggsae recombinant inbred line genotypes reveal inter-strain incompatibility and the evolution of recombination.</title>
        <authorList>
            <person name="Ross J.A."/>
            <person name="Koboldt D.C."/>
            <person name="Staisch J.E."/>
            <person name="Chamberlin H.M."/>
            <person name="Gupta B.P."/>
            <person name="Miller R.D."/>
            <person name="Baird S.E."/>
            <person name="Haag E.S."/>
        </authorList>
    </citation>
    <scope>NUCLEOTIDE SEQUENCE [LARGE SCALE GENOMIC DNA]</scope>
    <source>
        <strain evidence="1 2">AF16</strain>
    </source>
</reference>
<evidence type="ECO:0000313" key="2">
    <source>
        <dbReference type="Proteomes" id="UP000008549"/>
    </source>
</evidence>
<dbReference type="FunCoup" id="A8WZ12">
    <property type="interactions" value="72"/>
</dbReference>
<name>A8WZ12_CAEBR</name>
<dbReference type="PANTHER" id="PTHR34150:SF4">
    <property type="entry name" value="CHITIN BINDING DOMAIN (CHTBD2) CONTAINING"/>
    <property type="match status" value="1"/>
</dbReference>
<keyword evidence="2" id="KW-1185">Reference proteome</keyword>
<dbReference type="SUPFAM" id="SSF57625">
    <property type="entry name" value="Invertebrate chitin-binding proteins"/>
    <property type="match status" value="1"/>
</dbReference>
<dbReference type="PANTHER" id="PTHR34150">
    <property type="entry name" value="PROTEIN CBG08832-RELATED"/>
    <property type="match status" value="1"/>
</dbReference>
<protein>
    <submittedName>
        <fullName evidence="1">Protein CBG05036</fullName>
    </submittedName>
</protein>
<dbReference type="CTD" id="8586858"/>
<dbReference type="AlphaFoldDB" id="A8WZ12"/>
<dbReference type="KEGG" id="cbr:CBG_05036"/>
<evidence type="ECO:0000313" key="1">
    <source>
        <dbReference type="EMBL" id="CAP25621.2"/>
    </source>
</evidence>
<sequence length="1022" mass="108496">MKHLPNAICKCLLYSQEFLVVSQTKTLPPFVSVLKNICRLFLDAIITHHRFFLSSTKPNPTRPHKNNEADVFLQYFRLYSTELCGLTCSSKTRTENTPSAGKVCMTVEHLKPADNSTQFYECAPLNEDEVKGYALSKKYLGVWNLRDCPKEHEFDEPKQRCIEKKTFRRQQVACAQNAQATGCVASCQAPTDVANQGMECNWRSSTLQRDPASNAYFFQCVPSSPTEGCGEWTRMQCSQSTVFNAELSVCVPLAIQNSCDSSTQQPVCSCSQVSSSCPGTSQCQNKVCCQQTDTLNLNNLIQHQAPLCPGSNVPPLGSCNEQCPQYSACTPGLGCCPVPVNEAPTGMIKIIPGSNFNSFLLILWQKQFSALCPGSYSPPFGVCGSCPSGTQCNEQLAMCCPLQQQPSTDIVYNVVLLCPDGTPSTTSCSQGCGPNNACFQGACCPIRCPAGQTYMVQNAVGFCSSGSCGAGSCYSKTTCCQEPIKLPVCSNGMISQKRCLVAAECGPNLECSNGGCCPIPFCPNGVTARGRCSAVNGCPMGQACMEGLCCPLPRCSNGITSLGICTRTLDCGRIGVDCQNGACCPLPSCPNNIASTQRCAAGCTNCCPVGQTCMNGGCCDLPSCPAGGFAISMCTGKCGTGFECVNSGCCSLPRCPSGLMSVQRCVMGIGCPPGNVSFCFDLCSLGQCENGVCCPMPMCSSGSIASSVCGMANSCPIGYICEGRGCCLEPLPLCPNGGRASMRCYRGAECPPGYGCTPLGGCCLLSMEPVCPTRSNAVCQCSPNNVCPSGSSCTMGTCCSSGISPIVSFSVPGTGCQNSNQCNGFQSSCAQCVQGVCSCVNGAASNGATCEQMAPTILTLARNGCDQYGSPCKFLLSTARRRPLFAPTGNMTESPLFFNVASKRKCVANIQNFDADSTCLPNEKCIDGECRMKLWPGEYGCQTDTECQSRCPNTYCEKKKSDKNVPQCQCANGMLLYGRCFSQCPRGFHESGAFCMHDDEDKFWMDAEAQDNLKALLNAGKC</sequence>
<dbReference type="InterPro" id="IPR006150">
    <property type="entry name" value="Cys_repeat_1"/>
</dbReference>
<dbReference type="RefSeq" id="XP_045092824.1">
    <property type="nucleotide sequence ID" value="XM_045239825.1"/>
</dbReference>
<dbReference type="SMART" id="SM00289">
    <property type="entry name" value="WR1"/>
    <property type="match status" value="14"/>
</dbReference>